<keyword evidence="2 3" id="KW-0813">Transport</keyword>
<dbReference type="Pfam" id="PF03081">
    <property type="entry name" value="Exo70_C"/>
    <property type="match status" value="1"/>
</dbReference>
<keyword evidence="3" id="KW-0268">Exocytosis</keyword>
<proteinExistence type="inferred from homology"/>
<dbReference type="Gene3D" id="3.40.190.10">
    <property type="entry name" value="Periplasmic binding protein-like II"/>
    <property type="match status" value="1"/>
</dbReference>
<dbReference type="PANTHER" id="PTHR12542:SF49">
    <property type="entry name" value="EXOCYST SUBUNIT EXO70 FAMILY PROTEIN"/>
    <property type="match status" value="1"/>
</dbReference>
<evidence type="ECO:0000256" key="1">
    <source>
        <dbReference type="ARBA" id="ARBA00006756"/>
    </source>
</evidence>
<evidence type="ECO:0000313" key="7">
    <source>
        <dbReference type="Proteomes" id="UP000712281"/>
    </source>
</evidence>
<dbReference type="Gene3D" id="1.10.510.10">
    <property type="entry name" value="Transferase(Phosphotransferase) domain 1"/>
    <property type="match status" value="1"/>
</dbReference>
<name>A0A8S9I9L4_BRACR</name>
<comment type="caution">
    <text evidence="6">The sequence shown here is derived from an EMBL/GenBank/DDBJ whole genome shotgun (WGS) entry which is preliminary data.</text>
</comment>
<dbReference type="InterPro" id="IPR004140">
    <property type="entry name" value="Exo70"/>
</dbReference>
<dbReference type="InterPro" id="IPR011009">
    <property type="entry name" value="Kinase-like_dom_sf"/>
</dbReference>
<dbReference type="Gene3D" id="1.20.1280.170">
    <property type="entry name" value="Exocyst complex component Exo70"/>
    <property type="match status" value="1"/>
</dbReference>
<comment type="similarity">
    <text evidence="1 3">Belongs to the EXO70 family.</text>
</comment>
<dbReference type="GO" id="GO:0015031">
    <property type="term" value="P:protein transport"/>
    <property type="evidence" value="ECO:0007669"/>
    <property type="project" value="UniProtKB-KW"/>
</dbReference>
<dbReference type="GO" id="GO:0000145">
    <property type="term" value="C:exocyst"/>
    <property type="evidence" value="ECO:0007669"/>
    <property type="project" value="InterPro"/>
</dbReference>
<dbReference type="SUPFAM" id="SSF74788">
    <property type="entry name" value="Cullin repeat-like"/>
    <property type="match status" value="1"/>
</dbReference>
<dbReference type="Gene3D" id="3.30.200.20">
    <property type="entry name" value="Phosphorylase Kinase, domain 1"/>
    <property type="match status" value="1"/>
</dbReference>
<dbReference type="InterPro" id="IPR046364">
    <property type="entry name" value="Exo70_C"/>
</dbReference>
<organism evidence="6 7">
    <name type="scientific">Brassica cretica</name>
    <name type="common">Mustard</name>
    <dbReference type="NCBI Taxonomy" id="69181"/>
    <lineage>
        <taxon>Eukaryota</taxon>
        <taxon>Viridiplantae</taxon>
        <taxon>Streptophyta</taxon>
        <taxon>Embryophyta</taxon>
        <taxon>Tracheophyta</taxon>
        <taxon>Spermatophyta</taxon>
        <taxon>Magnoliopsida</taxon>
        <taxon>eudicotyledons</taxon>
        <taxon>Gunneridae</taxon>
        <taxon>Pentapetalae</taxon>
        <taxon>rosids</taxon>
        <taxon>malvids</taxon>
        <taxon>Brassicales</taxon>
        <taxon>Brassicaceae</taxon>
        <taxon>Brassiceae</taxon>
        <taxon>Brassica</taxon>
    </lineage>
</organism>
<dbReference type="Proteomes" id="UP000712281">
    <property type="component" value="Unassembled WGS sequence"/>
</dbReference>
<sequence length="389" mass="44019">MHVTASSLAFYPSPCQFTTMPFSLPLAVNPTLLPVSFHRFLLRRNSPEMPQIAPVVVEREQIRLGLPIKGRMAADAIDLLKDCQLFVKQVNPRQYVAPANLQLRPSLGSEKTEYREVMRGLGDCARATFLEFKSAIASDVSSHPFLGGAVHPLTNYVMNYLMALTDFSQTLDSLLMEHEDVEDLTIPPSPPDVINPEEEEFTYDSPEKFVAMKRHFCSIASVLEANLQVKSKLYRDISLRHIFLLNNIHYMTRKNVGCFFTEMLLGKPLFPGKNVVHQLVLMTDFLGTPTPESISRFPKADPLALRLLERMLAFDPKDSASAEDALSDDSDPYFSGLSNSEREPSTQPISKLEFDFERKKLIKDDVRELIYREILEYPSSDVGGIQARW</sequence>
<dbReference type="EMBL" id="QGKW02001911">
    <property type="protein sequence ID" value="KAF2566298.1"/>
    <property type="molecule type" value="Genomic_DNA"/>
</dbReference>
<dbReference type="AlphaFoldDB" id="A0A8S9I9L4"/>
<dbReference type="PANTHER" id="PTHR12542">
    <property type="entry name" value="EXOCYST COMPLEX PROTEIN EXO70"/>
    <property type="match status" value="1"/>
</dbReference>
<reference evidence="6" key="1">
    <citation type="submission" date="2019-12" db="EMBL/GenBank/DDBJ databases">
        <title>Genome sequencing and annotation of Brassica cretica.</title>
        <authorList>
            <person name="Studholme D.J."/>
            <person name="Sarris P.F."/>
        </authorList>
    </citation>
    <scope>NUCLEOTIDE SEQUENCE</scope>
    <source>
        <strain evidence="6">PFS-001/15</strain>
        <tissue evidence="6">Leaf</tissue>
    </source>
</reference>
<keyword evidence="3" id="KW-0653">Protein transport</keyword>
<accession>A0A8S9I9L4</accession>
<evidence type="ECO:0000256" key="3">
    <source>
        <dbReference type="RuleBase" id="RU365026"/>
    </source>
</evidence>
<evidence type="ECO:0000256" key="2">
    <source>
        <dbReference type="ARBA" id="ARBA00022448"/>
    </source>
</evidence>
<feature type="domain" description="Exocyst complex subunit Exo70 C-terminal" evidence="5">
    <location>
        <begin position="108"/>
        <end position="255"/>
    </location>
</feature>
<gene>
    <name evidence="6" type="ORF">F2Q68_00027919</name>
</gene>
<dbReference type="InterPro" id="IPR016159">
    <property type="entry name" value="Cullin_repeat-like_dom_sf"/>
</dbReference>
<comment type="function">
    <text evidence="3">Component of the exocyst complex.</text>
</comment>
<evidence type="ECO:0000256" key="4">
    <source>
        <dbReference type="SAM" id="MobiDB-lite"/>
    </source>
</evidence>
<protein>
    <recommendedName>
        <fullName evidence="3">Exocyst subunit Exo70 family protein</fullName>
    </recommendedName>
</protein>
<dbReference type="GO" id="GO:0005546">
    <property type="term" value="F:phosphatidylinositol-4,5-bisphosphate binding"/>
    <property type="evidence" value="ECO:0007669"/>
    <property type="project" value="InterPro"/>
</dbReference>
<dbReference type="SUPFAM" id="SSF56112">
    <property type="entry name" value="Protein kinase-like (PK-like)"/>
    <property type="match status" value="1"/>
</dbReference>
<evidence type="ECO:0000313" key="6">
    <source>
        <dbReference type="EMBL" id="KAF2566298.1"/>
    </source>
</evidence>
<feature type="region of interest" description="Disordered" evidence="4">
    <location>
        <begin position="321"/>
        <end position="349"/>
    </location>
</feature>
<dbReference type="GO" id="GO:0006887">
    <property type="term" value="P:exocytosis"/>
    <property type="evidence" value="ECO:0007669"/>
    <property type="project" value="UniProtKB-KW"/>
</dbReference>
<evidence type="ECO:0000259" key="5">
    <source>
        <dbReference type="Pfam" id="PF03081"/>
    </source>
</evidence>